<evidence type="ECO:0000256" key="1">
    <source>
        <dbReference type="SAM" id="MobiDB-lite"/>
    </source>
</evidence>
<gene>
    <name evidence="2" type="ORF">SAMN05443637_1289</name>
</gene>
<protein>
    <submittedName>
        <fullName evidence="2">Uncharacterized protein</fullName>
    </submittedName>
</protein>
<name>A0A1M7AHI4_PSETH</name>
<reference evidence="2 3" key="1">
    <citation type="submission" date="2016-11" db="EMBL/GenBank/DDBJ databases">
        <authorList>
            <person name="Jaros S."/>
            <person name="Januszkiewicz K."/>
            <person name="Wedrychowicz H."/>
        </authorList>
    </citation>
    <scope>NUCLEOTIDE SEQUENCE [LARGE SCALE GENOMIC DNA]</scope>
    <source>
        <strain evidence="2 3">DSM 43832</strain>
    </source>
</reference>
<evidence type="ECO:0000313" key="3">
    <source>
        <dbReference type="Proteomes" id="UP000184363"/>
    </source>
</evidence>
<dbReference type="AlphaFoldDB" id="A0A1M7AHI4"/>
<organism evidence="2 3">
    <name type="scientific">Pseudonocardia thermophila</name>
    <dbReference type="NCBI Taxonomy" id="1848"/>
    <lineage>
        <taxon>Bacteria</taxon>
        <taxon>Bacillati</taxon>
        <taxon>Actinomycetota</taxon>
        <taxon>Actinomycetes</taxon>
        <taxon>Pseudonocardiales</taxon>
        <taxon>Pseudonocardiaceae</taxon>
        <taxon>Pseudonocardia</taxon>
    </lineage>
</organism>
<evidence type="ECO:0000313" key="2">
    <source>
        <dbReference type="EMBL" id="SHL42191.1"/>
    </source>
</evidence>
<feature type="region of interest" description="Disordered" evidence="1">
    <location>
        <begin position="77"/>
        <end position="131"/>
    </location>
</feature>
<accession>A0A1M7AHI4</accession>
<proteinExistence type="predicted"/>
<dbReference type="STRING" id="1848.SAMN05443637_1289"/>
<dbReference type="EMBL" id="FRAP01000028">
    <property type="protein sequence ID" value="SHL42191.1"/>
    <property type="molecule type" value="Genomic_DNA"/>
</dbReference>
<keyword evidence="3" id="KW-1185">Reference proteome</keyword>
<dbReference type="RefSeq" id="WP_073460250.1">
    <property type="nucleotide sequence ID" value="NZ_FRAP01000028.1"/>
</dbReference>
<feature type="compositionally biased region" description="Basic and acidic residues" evidence="1">
    <location>
        <begin position="96"/>
        <end position="113"/>
    </location>
</feature>
<sequence length="131" mass="14899">MVRRVKPLANGRIRDPYCACNHGPAVHTDDGACKLRKSCGCTGWTPVPYEYVTEPCQRCAALHREVHALRARIERIQQALAAPPPKPHQQQRPRVRIPEQRSRVGHPYDELFRARVQARTGVDPAPREPVR</sequence>
<dbReference type="Proteomes" id="UP000184363">
    <property type="component" value="Unassembled WGS sequence"/>
</dbReference>